<proteinExistence type="predicted"/>
<gene>
    <name evidence="2" type="ORF">BDN70DRAFT_888392</name>
</gene>
<keyword evidence="3" id="KW-1185">Reference proteome</keyword>
<dbReference type="Proteomes" id="UP000807469">
    <property type="component" value="Unassembled WGS sequence"/>
</dbReference>
<organism evidence="2 3">
    <name type="scientific">Pholiota conissans</name>
    <dbReference type="NCBI Taxonomy" id="109636"/>
    <lineage>
        <taxon>Eukaryota</taxon>
        <taxon>Fungi</taxon>
        <taxon>Dikarya</taxon>
        <taxon>Basidiomycota</taxon>
        <taxon>Agaricomycotina</taxon>
        <taxon>Agaricomycetes</taxon>
        <taxon>Agaricomycetidae</taxon>
        <taxon>Agaricales</taxon>
        <taxon>Agaricineae</taxon>
        <taxon>Strophariaceae</taxon>
        <taxon>Pholiota</taxon>
    </lineage>
</organism>
<evidence type="ECO:0000256" key="1">
    <source>
        <dbReference type="SAM" id="SignalP"/>
    </source>
</evidence>
<feature type="chain" id="PRO_5040504183" evidence="1">
    <location>
        <begin position="22"/>
        <end position="103"/>
    </location>
</feature>
<evidence type="ECO:0000313" key="3">
    <source>
        <dbReference type="Proteomes" id="UP000807469"/>
    </source>
</evidence>
<keyword evidence="1" id="KW-0732">Signal</keyword>
<evidence type="ECO:0000313" key="2">
    <source>
        <dbReference type="EMBL" id="KAF9471194.1"/>
    </source>
</evidence>
<sequence>MQFNLVFLATALLASASVAMSATITGFAGPDCTGSLSNPLSIQPGECVSLGGDFVSISYSGVPSKIGVFLGDSCDNGADPFHLGPSGCVTAPAGFHWGCVFVV</sequence>
<protein>
    <submittedName>
        <fullName evidence="2">Uncharacterized protein</fullName>
    </submittedName>
</protein>
<accession>A0A9P5YMC7</accession>
<dbReference type="AlphaFoldDB" id="A0A9P5YMC7"/>
<name>A0A9P5YMC7_9AGAR</name>
<feature type="signal peptide" evidence="1">
    <location>
        <begin position="1"/>
        <end position="21"/>
    </location>
</feature>
<comment type="caution">
    <text evidence="2">The sequence shown here is derived from an EMBL/GenBank/DDBJ whole genome shotgun (WGS) entry which is preliminary data.</text>
</comment>
<reference evidence="2" key="1">
    <citation type="submission" date="2020-11" db="EMBL/GenBank/DDBJ databases">
        <authorList>
            <consortium name="DOE Joint Genome Institute"/>
            <person name="Ahrendt S."/>
            <person name="Riley R."/>
            <person name="Andreopoulos W."/>
            <person name="Labutti K."/>
            <person name="Pangilinan J."/>
            <person name="Ruiz-Duenas F.J."/>
            <person name="Barrasa J.M."/>
            <person name="Sanchez-Garcia M."/>
            <person name="Camarero S."/>
            <person name="Miyauchi S."/>
            <person name="Serrano A."/>
            <person name="Linde D."/>
            <person name="Babiker R."/>
            <person name="Drula E."/>
            <person name="Ayuso-Fernandez I."/>
            <person name="Pacheco R."/>
            <person name="Padilla G."/>
            <person name="Ferreira P."/>
            <person name="Barriuso J."/>
            <person name="Kellner H."/>
            <person name="Castanera R."/>
            <person name="Alfaro M."/>
            <person name="Ramirez L."/>
            <person name="Pisabarro A.G."/>
            <person name="Kuo A."/>
            <person name="Tritt A."/>
            <person name="Lipzen A."/>
            <person name="He G."/>
            <person name="Yan M."/>
            <person name="Ng V."/>
            <person name="Cullen D."/>
            <person name="Martin F."/>
            <person name="Rosso M.-N."/>
            <person name="Henrissat B."/>
            <person name="Hibbett D."/>
            <person name="Martinez A.T."/>
            <person name="Grigoriev I.V."/>
        </authorList>
    </citation>
    <scope>NUCLEOTIDE SEQUENCE</scope>
    <source>
        <strain evidence="2">CIRM-BRFM 674</strain>
    </source>
</reference>
<dbReference type="EMBL" id="MU155737">
    <property type="protein sequence ID" value="KAF9471194.1"/>
    <property type="molecule type" value="Genomic_DNA"/>
</dbReference>